<dbReference type="InterPro" id="IPR014284">
    <property type="entry name" value="RNA_pol_sigma-70_dom"/>
</dbReference>
<dbReference type="InterPro" id="IPR007627">
    <property type="entry name" value="RNA_pol_sigma70_r2"/>
</dbReference>
<dbReference type="SUPFAM" id="SSF88659">
    <property type="entry name" value="Sigma3 and sigma4 domains of RNA polymerase sigma factors"/>
    <property type="match status" value="1"/>
</dbReference>
<evidence type="ECO:0000256" key="3">
    <source>
        <dbReference type="ARBA" id="ARBA00023082"/>
    </source>
</evidence>
<proteinExistence type="inferred from homology"/>
<keyword evidence="4 6" id="KW-0238">DNA-binding</keyword>
<comment type="caution">
    <text evidence="9">The sequence shown here is derived from an EMBL/GenBank/DDBJ whole genome shotgun (WGS) entry which is preliminary data.</text>
</comment>
<dbReference type="InterPro" id="IPR000838">
    <property type="entry name" value="RNA_pol_sigma70_ECF_CS"/>
</dbReference>
<evidence type="ECO:0000259" key="7">
    <source>
        <dbReference type="Pfam" id="PF04542"/>
    </source>
</evidence>
<dbReference type="InterPro" id="IPR039425">
    <property type="entry name" value="RNA_pol_sigma-70-like"/>
</dbReference>
<dbReference type="Gene3D" id="1.10.1740.10">
    <property type="match status" value="1"/>
</dbReference>
<keyword evidence="5 6" id="KW-0804">Transcription</keyword>
<keyword evidence="2 6" id="KW-0805">Transcription regulation</keyword>
<feature type="domain" description="RNA polymerase sigma factor 70 region 4 type 2" evidence="8">
    <location>
        <begin position="188"/>
        <end position="238"/>
    </location>
</feature>
<comment type="similarity">
    <text evidence="1 6">Belongs to the sigma-70 factor family. ECF subfamily.</text>
</comment>
<evidence type="ECO:0000256" key="2">
    <source>
        <dbReference type="ARBA" id="ARBA00023015"/>
    </source>
</evidence>
<dbReference type="GO" id="GO:0003677">
    <property type="term" value="F:DNA binding"/>
    <property type="evidence" value="ECO:0007669"/>
    <property type="project" value="UniProtKB-KW"/>
</dbReference>
<dbReference type="GO" id="GO:0016987">
    <property type="term" value="F:sigma factor activity"/>
    <property type="evidence" value="ECO:0007669"/>
    <property type="project" value="UniProtKB-KW"/>
</dbReference>
<keyword evidence="3 6" id="KW-0731">Sigma factor</keyword>
<dbReference type="PANTHER" id="PTHR43133:SF8">
    <property type="entry name" value="RNA POLYMERASE SIGMA FACTOR HI_1459-RELATED"/>
    <property type="match status" value="1"/>
</dbReference>
<dbReference type="GO" id="GO:0006352">
    <property type="term" value="P:DNA-templated transcription initiation"/>
    <property type="evidence" value="ECO:0007669"/>
    <property type="project" value="InterPro"/>
</dbReference>
<reference evidence="9 10" key="1">
    <citation type="submission" date="2019-02" db="EMBL/GenBank/DDBJ databases">
        <title>Deep-cultivation of Planctomycetes and their phenomic and genomic characterization uncovers novel biology.</title>
        <authorList>
            <person name="Wiegand S."/>
            <person name="Jogler M."/>
            <person name="Boedeker C."/>
            <person name="Pinto D."/>
            <person name="Vollmers J."/>
            <person name="Rivas-Marin E."/>
            <person name="Kohn T."/>
            <person name="Peeters S.H."/>
            <person name="Heuer A."/>
            <person name="Rast P."/>
            <person name="Oberbeckmann S."/>
            <person name="Bunk B."/>
            <person name="Jeske O."/>
            <person name="Meyerdierks A."/>
            <person name="Storesund J.E."/>
            <person name="Kallscheuer N."/>
            <person name="Luecker S."/>
            <person name="Lage O.M."/>
            <person name="Pohl T."/>
            <person name="Merkel B.J."/>
            <person name="Hornburger P."/>
            <person name="Mueller R.-W."/>
            <person name="Bruemmer F."/>
            <person name="Labrenz M."/>
            <person name="Spormann A.M."/>
            <person name="Op Den Camp H."/>
            <person name="Overmann J."/>
            <person name="Amann R."/>
            <person name="Jetten M.S.M."/>
            <person name="Mascher T."/>
            <person name="Medema M.H."/>
            <person name="Devos D.P."/>
            <person name="Kaster A.-K."/>
            <person name="Ovreas L."/>
            <person name="Rohde M."/>
            <person name="Galperin M.Y."/>
            <person name="Jogler C."/>
        </authorList>
    </citation>
    <scope>NUCLEOTIDE SEQUENCE [LARGE SCALE GENOMIC DNA]</scope>
    <source>
        <strain evidence="9 10">Poly41</strain>
    </source>
</reference>
<evidence type="ECO:0000256" key="1">
    <source>
        <dbReference type="ARBA" id="ARBA00010641"/>
    </source>
</evidence>
<dbReference type="SUPFAM" id="SSF88946">
    <property type="entry name" value="Sigma2 domain of RNA polymerase sigma factors"/>
    <property type="match status" value="1"/>
</dbReference>
<dbReference type="PANTHER" id="PTHR43133">
    <property type="entry name" value="RNA POLYMERASE ECF-TYPE SIGMA FACTO"/>
    <property type="match status" value="1"/>
</dbReference>
<dbReference type="PROSITE" id="PS01063">
    <property type="entry name" value="SIGMA70_ECF"/>
    <property type="match status" value="1"/>
</dbReference>
<evidence type="ECO:0000313" key="9">
    <source>
        <dbReference type="EMBL" id="TWU36004.1"/>
    </source>
</evidence>
<evidence type="ECO:0000256" key="4">
    <source>
        <dbReference type="ARBA" id="ARBA00023125"/>
    </source>
</evidence>
<accession>A0A5C6DIT4</accession>
<name>A0A5C6DIT4_9BACT</name>
<dbReference type="AlphaFoldDB" id="A0A5C6DIT4"/>
<evidence type="ECO:0000313" key="10">
    <source>
        <dbReference type="Proteomes" id="UP000319143"/>
    </source>
</evidence>
<evidence type="ECO:0000256" key="6">
    <source>
        <dbReference type="RuleBase" id="RU000716"/>
    </source>
</evidence>
<dbReference type="InterPro" id="IPR036388">
    <property type="entry name" value="WH-like_DNA-bd_sf"/>
</dbReference>
<organism evidence="9 10">
    <name type="scientific">Novipirellula artificiosorum</name>
    <dbReference type="NCBI Taxonomy" id="2528016"/>
    <lineage>
        <taxon>Bacteria</taxon>
        <taxon>Pseudomonadati</taxon>
        <taxon>Planctomycetota</taxon>
        <taxon>Planctomycetia</taxon>
        <taxon>Pirellulales</taxon>
        <taxon>Pirellulaceae</taxon>
        <taxon>Novipirellula</taxon>
    </lineage>
</organism>
<dbReference type="Pfam" id="PF08281">
    <property type="entry name" value="Sigma70_r4_2"/>
    <property type="match status" value="1"/>
</dbReference>
<dbReference type="CDD" id="cd06171">
    <property type="entry name" value="Sigma70_r4"/>
    <property type="match status" value="1"/>
</dbReference>
<dbReference type="NCBIfam" id="TIGR02937">
    <property type="entry name" value="sigma70-ECF"/>
    <property type="match status" value="1"/>
</dbReference>
<sequence length="258" mass="28933">MSGLLLRKRRDVFAACGGYTGRNKKPKTSVALSLVCENNCLAVSDSTAKRYQQSDPDVRLMLRVRDDDAGAFEELVRRYEARLVRLMHTIGPSHDLAEDLTQETFLRVYRARKRYEAGAKFSTWLFTIAGNVARNSSRSASRRREVNEVDVPRGFETPSNAQMLASTALDASGLMPNRLAEGDERAKIVRTAVLSLSERQRMALMLSRFENMSYAEIAESMELSPKAVKSLLSRARVNLKEALQPYIESGVLPKEGRV</sequence>
<dbReference type="InterPro" id="IPR013325">
    <property type="entry name" value="RNA_pol_sigma_r2"/>
</dbReference>
<dbReference type="Pfam" id="PF04542">
    <property type="entry name" value="Sigma70_r2"/>
    <property type="match status" value="1"/>
</dbReference>
<dbReference type="Gene3D" id="1.10.10.10">
    <property type="entry name" value="Winged helix-like DNA-binding domain superfamily/Winged helix DNA-binding domain"/>
    <property type="match status" value="1"/>
</dbReference>
<dbReference type="EMBL" id="SJPV01000006">
    <property type="protein sequence ID" value="TWU36004.1"/>
    <property type="molecule type" value="Genomic_DNA"/>
</dbReference>
<feature type="domain" description="RNA polymerase sigma-70 region 2" evidence="7">
    <location>
        <begin position="75"/>
        <end position="143"/>
    </location>
</feature>
<keyword evidence="10" id="KW-1185">Reference proteome</keyword>
<dbReference type="InterPro" id="IPR013324">
    <property type="entry name" value="RNA_pol_sigma_r3/r4-like"/>
</dbReference>
<evidence type="ECO:0000256" key="5">
    <source>
        <dbReference type="ARBA" id="ARBA00023163"/>
    </source>
</evidence>
<dbReference type="Proteomes" id="UP000319143">
    <property type="component" value="Unassembled WGS sequence"/>
</dbReference>
<protein>
    <recommendedName>
        <fullName evidence="6">RNA polymerase sigma factor</fullName>
    </recommendedName>
</protein>
<evidence type="ECO:0000259" key="8">
    <source>
        <dbReference type="Pfam" id="PF08281"/>
    </source>
</evidence>
<gene>
    <name evidence="9" type="primary">rpoE_5</name>
    <name evidence="9" type="ORF">Poly41_37560</name>
</gene>
<dbReference type="InterPro" id="IPR013249">
    <property type="entry name" value="RNA_pol_sigma70_r4_t2"/>
</dbReference>